<dbReference type="PANTHER" id="PTHR43280:SF28">
    <property type="entry name" value="HTH-TYPE TRANSCRIPTIONAL ACTIVATOR RHAS"/>
    <property type="match status" value="1"/>
</dbReference>
<dbReference type="EMBL" id="QRQU01000001">
    <property type="protein sequence ID" value="RHN27176.1"/>
    <property type="molecule type" value="Genomic_DNA"/>
</dbReference>
<dbReference type="Pfam" id="PF12833">
    <property type="entry name" value="HTH_18"/>
    <property type="match status" value="1"/>
</dbReference>
<gene>
    <name evidence="5" type="ORF">DWZ19_01635</name>
</gene>
<dbReference type="RefSeq" id="WP_118396499.1">
    <property type="nucleotide sequence ID" value="NZ_CABJDC010000001.1"/>
</dbReference>
<dbReference type="InterPro" id="IPR009057">
    <property type="entry name" value="Homeodomain-like_sf"/>
</dbReference>
<dbReference type="PRINTS" id="PR00032">
    <property type="entry name" value="HTHARAC"/>
</dbReference>
<sequence length="334" mass="38767">MDPFILDLLINKREQREWKEIESTMRPVPAKYFNGEPVYEFFQNLDDSLEINLQPIALSVNPVNSFVPYHFHNYVEMILPLKGDLSIMIENEQLDLHEGDIFIVGPNTVHKNLESSSDDVALNIALKSTAFTLNDLDFLHRNGSNSYLSELLFFTPTEKERNGIYTVFRTEEGDGLINTISNIIYEYYKKGDKQSNDIIRYELLILFAKLLRISSRSNSVESSKKTESNLLSFMLYIEKNYASITLEEMGEHFGFNPNYLSTYLKKQTGKSFIKLIHIQRINVAAEYLRHTNASIEQISLKVGYENPSYFYKIFRKLLGISPSEYRKQIGKNME</sequence>
<comment type="caution">
    <text evidence="5">The sequence shown here is derived from an EMBL/GenBank/DDBJ whole genome shotgun (WGS) entry which is preliminary data.</text>
</comment>
<dbReference type="SMART" id="SM00342">
    <property type="entry name" value="HTH_ARAC"/>
    <property type="match status" value="1"/>
</dbReference>
<keyword evidence="3" id="KW-0804">Transcription</keyword>
<dbReference type="PROSITE" id="PS00041">
    <property type="entry name" value="HTH_ARAC_FAMILY_1"/>
    <property type="match status" value="1"/>
</dbReference>
<dbReference type="InterPro" id="IPR020449">
    <property type="entry name" value="Tscrpt_reg_AraC-type_HTH"/>
</dbReference>
<dbReference type="InterPro" id="IPR011051">
    <property type="entry name" value="RmlC_Cupin_sf"/>
</dbReference>
<dbReference type="InterPro" id="IPR018060">
    <property type="entry name" value="HTH_AraC"/>
</dbReference>
<evidence type="ECO:0000313" key="5">
    <source>
        <dbReference type="EMBL" id="RHN27176.1"/>
    </source>
</evidence>
<dbReference type="GO" id="GO:0003700">
    <property type="term" value="F:DNA-binding transcription factor activity"/>
    <property type="evidence" value="ECO:0007669"/>
    <property type="project" value="InterPro"/>
</dbReference>
<keyword evidence="2" id="KW-0238">DNA-binding</keyword>
<feature type="domain" description="HTH araC/xylS-type" evidence="4">
    <location>
        <begin position="231"/>
        <end position="328"/>
    </location>
</feature>
<dbReference type="AlphaFoldDB" id="A0AAE8DIT1"/>
<organism evidence="5 6">
    <name type="scientific">Streptococcus parasanguinis</name>
    <dbReference type="NCBI Taxonomy" id="1318"/>
    <lineage>
        <taxon>Bacteria</taxon>
        <taxon>Bacillati</taxon>
        <taxon>Bacillota</taxon>
        <taxon>Bacilli</taxon>
        <taxon>Lactobacillales</taxon>
        <taxon>Streptococcaceae</taxon>
        <taxon>Streptococcus</taxon>
    </lineage>
</organism>
<keyword evidence="1" id="KW-0805">Transcription regulation</keyword>
<dbReference type="PANTHER" id="PTHR43280">
    <property type="entry name" value="ARAC-FAMILY TRANSCRIPTIONAL REGULATOR"/>
    <property type="match status" value="1"/>
</dbReference>
<evidence type="ECO:0000259" key="4">
    <source>
        <dbReference type="PROSITE" id="PS01124"/>
    </source>
</evidence>
<evidence type="ECO:0000256" key="2">
    <source>
        <dbReference type="ARBA" id="ARBA00023125"/>
    </source>
</evidence>
<evidence type="ECO:0000256" key="3">
    <source>
        <dbReference type="ARBA" id="ARBA00023163"/>
    </source>
</evidence>
<dbReference type="Pfam" id="PF07883">
    <property type="entry name" value="Cupin_2"/>
    <property type="match status" value="1"/>
</dbReference>
<dbReference type="GO" id="GO:0043565">
    <property type="term" value="F:sequence-specific DNA binding"/>
    <property type="evidence" value="ECO:0007669"/>
    <property type="project" value="InterPro"/>
</dbReference>
<evidence type="ECO:0000256" key="1">
    <source>
        <dbReference type="ARBA" id="ARBA00023015"/>
    </source>
</evidence>
<dbReference type="PROSITE" id="PS01124">
    <property type="entry name" value="HTH_ARAC_FAMILY_2"/>
    <property type="match status" value="1"/>
</dbReference>
<dbReference type="Gene3D" id="1.10.10.60">
    <property type="entry name" value="Homeodomain-like"/>
    <property type="match status" value="2"/>
</dbReference>
<dbReference type="Proteomes" id="UP000285725">
    <property type="component" value="Unassembled WGS sequence"/>
</dbReference>
<name>A0AAE8DIT1_STRPA</name>
<dbReference type="InterPro" id="IPR018062">
    <property type="entry name" value="HTH_AraC-typ_CS"/>
</dbReference>
<dbReference type="SUPFAM" id="SSF46689">
    <property type="entry name" value="Homeodomain-like"/>
    <property type="match status" value="1"/>
</dbReference>
<dbReference type="SUPFAM" id="SSF51182">
    <property type="entry name" value="RmlC-like cupins"/>
    <property type="match status" value="1"/>
</dbReference>
<dbReference type="Gene3D" id="2.60.120.10">
    <property type="entry name" value="Jelly Rolls"/>
    <property type="match status" value="1"/>
</dbReference>
<dbReference type="InterPro" id="IPR013096">
    <property type="entry name" value="Cupin_2"/>
</dbReference>
<reference evidence="5 6" key="1">
    <citation type="submission" date="2018-08" db="EMBL/GenBank/DDBJ databases">
        <title>A genome reference for cultivated species of the human gut microbiota.</title>
        <authorList>
            <person name="Zou Y."/>
            <person name="Xue W."/>
            <person name="Luo G."/>
        </authorList>
    </citation>
    <scope>NUCLEOTIDE SEQUENCE [LARGE SCALE GENOMIC DNA]</scope>
    <source>
        <strain evidence="5 6">AF30-12BH</strain>
    </source>
</reference>
<dbReference type="InterPro" id="IPR014710">
    <property type="entry name" value="RmlC-like_jellyroll"/>
</dbReference>
<evidence type="ECO:0000313" key="6">
    <source>
        <dbReference type="Proteomes" id="UP000285725"/>
    </source>
</evidence>
<proteinExistence type="predicted"/>
<protein>
    <submittedName>
        <fullName evidence="5">AraC family transcriptional regulator</fullName>
    </submittedName>
</protein>
<accession>A0AAE8DIT1</accession>